<accession>A0AA90ZT82</accession>
<dbReference type="Proteomes" id="UP000421408">
    <property type="component" value="Unassembled WGS sequence"/>
</dbReference>
<gene>
    <name evidence="1" type="ORF">F7D74_01630</name>
</gene>
<proteinExistence type="predicted"/>
<evidence type="ECO:0000313" key="2">
    <source>
        <dbReference type="Proteomes" id="UP000421408"/>
    </source>
</evidence>
<organism evidence="1 2">
    <name type="scientific">Segatella copri</name>
    <dbReference type="NCBI Taxonomy" id="165179"/>
    <lineage>
        <taxon>Bacteria</taxon>
        <taxon>Pseudomonadati</taxon>
        <taxon>Bacteroidota</taxon>
        <taxon>Bacteroidia</taxon>
        <taxon>Bacteroidales</taxon>
        <taxon>Prevotellaceae</taxon>
        <taxon>Segatella</taxon>
    </lineage>
</organism>
<name>A0AA90ZT82_9BACT</name>
<dbReference type="EMBL" id="VZCC01000006">
    <property type="protein sequence ID" value="MQN82712.1"/>
    <property type="molecule type" value="Genomic_DNA"/>
</dbReference>
<comment type="caution">
    <text evidence="1">The sequence shown here is derived from an EMBL/GenBank/DDBJ whole genome shotgun (WGS) entry which is preliminary data.</text>
</comment>
<sequence>MLLTKLSSARDNPLLMDNYVVKALRTVLLKFKESGELYAAYKEQIHSTMESDNPWIGMLMKSISGDTSIKESMTDEAIEGMVNSMLGE</sequence>
<dbReference type="RefSeq" id="WP_153118152.1">
    <property type="nucleotide sequence ID" value="NZ_VZCC01000006.1"/>
</dbReference>
<dbReference type="AlphaFoldDB" id="A0AA90ZT82"/>
<protein>
    <submittedName>
        <fullName evidence="1">Uncharacterized protein</fullName>
    </submittedName>
</protein>
<evidence type="ECO:0000313" key="1">
    <source>
        <dbReference type="EMBL" id="MQN82712.1"/>
    </source>
</evidence>
<reference evidence="2" key="1">
    <citation type="submission" date="2019-09" db="EMBL/GenBank/DDBJ databases">
        <title>Distinct polysaccharide growth profiles of human intestinal Prevotella copri isolates.</title>
        <authorList>
            <person name="Fehlner-Peach H."/>
            <person name="Magnabosco C."/>
            <person name="Raghavan V."/>
            <person name="Scher J.U."/>
            <person name="Tett A."/>
            <person name="Cox L.M."/>
            <person name="Gottsegen C."/>
            <person name="Watters A."/>
            <person name="Wiltshire- Gordon J.D."/>
            <person name="Segata N."/>
            <person name="Bonneau R."/>
            <person name="Littman D.R."/>
        </authorList>
    </citation>
    <scope>NUCLEOTIDE SEQUENCE [LARGE SCALE GENOMIC DNA]</scope>
    <source>
        <strain evidence="2">iAA108</strain>
    </source>
</reference>